<dbReference type="HOGENOM" id="CLU_1402109_0_0_1"/>
<keyword evidence="3" id="KW-1185">Reference proteome</keyword>
<accession>A0A0C2WIX0</accession>
<evidence type="ECO:0000256" key="1">
    <source>
        <dbReference type="SAM" id="MobiDB-lite"/>
    </source>
</evidence>
<evidence type="ECO:0000313" key="3">
    <source>
        <dbReference type="Proteomes" id="UP000054549"/>
    </source>
</evidence>
<feature type="compositionally biased region" description="Pro residues" evidence="1">
    <location>
        <begin position="140"/>
        <end position="156"/>
    </location>
</feature>
<feature type="region of interest" description="Disordered" evidence="1">
    <location>
        <begin position="130"/>
        <end position="163"/>
    </location>
</feature>
<evidence type="ECO:0000313" key="2">
    <source>
        <dbReference type="EMBL" id="KIL56601.1"/>
    </source>
</evidence>
<dbReference type="Proteomes" id="UP000054549">
    <property type="component" value="Unassembled WGS sequence"/>
</dbReference>
<dbReference type="EMBL" id="KN818412">
    <property type="protein sequence ID" value="KIL56601.1"/>
    <property type="molecule type" value="Genomic_DNA"/>
</dbReference>
<dbReference type="AlphaFoldDB" id="A0A0C2WIX0"/>
<gene>
    <name evidence="2" type="ORF">M378DRAFT_16950</name>
</gene>
<reference evidence="2 3" key="1">
    <citation type="submission" date="2014-04" db="EMBL/GenBank/DDBJ databases">
        <title>Evolutionary Origins and Diversification of the Mycorrhizal Mutualists.</title>
        <authorList>
            <consortium name="DOE Joint Genome Institute"/>
            <consortium name="Mycorrhizal Genomics Consortium"/>
            <person name="Kohler A."/>
            <person name="Kuo A."/>
            <person name="Nagy L.G."/>
            <person name="Floudas D."/>
            <person name="Copeland A."/>
            <person name="Barry K.W."/>
            <person name="Cichocki N."/>
            <person name="Veneault-Fourrey C."/>
            <person name="LaButti K."/>
            <person name="Lindquist E.A."/>
            <person name="Lipzen A."/>
            <person name="Lundell T."/>
            <person name="Morin E."/>
            <person name="Murat C."/>
            <person name="Riley R."/>
            <person name="Ohm R."/>
            <person name="Sun H."/>
            <person name="Tunlid A."/>
            <person name="Henrissat B."/>
            <person name="Grigoriev I.V."/>
            <person name="Hibbett D.S."/>
            <person name="Martin F."/>
        </authorList>
    </citation>
    <scope>NUCLEOTIDE SEQUENCE [LARGE SCALE GENOMIC DNA]</scope>
    <source>
        <strain evidence="2 3">Koide BX008</strain>
    </source>
</reference>
<proteinExistence type="predicted"/>
<name>A0A0C2WIX0_AMAMK</name>
<sequence>MDLLEIFHNVAYTPPMGEEVSRYRINLMVDLALRLLQNGVELILYESLRKIDWNQDHCFEYVPKDQDRAHLARPFLSSAEYRPAVIHRAAEELRECLGSQSAVLQRCSELQNGRRNAIWTTPFNALGTLPPPLSSSLTRPSPPPLSSLIPPSPDLPSRPSLLKSNENVTNAVVVATRRPRNPLPLPHLPVPVVK</sequence>
<organism evidence="2 3">
    <name type="scientific">Amanita muscaria (strain Koide BX008)</name>
    <dbReference type="NCBI Taxonomy" id="946122"/>
    <lineage>
        <taxon>Eukaryota</taxon>
        <taxon>Fungi</taxon>
        <taxon>Dikarya</taxon>
        <taxon>Basidiomycota</taxon>
        <taxon>Agaricomycotina</taxon>
        <taxon>Agaricomycetes</taxon>
        <taxon>Agaricomycetidae</taxon>
        <taxon>Agaricales</taxon>
        <taxon>Pluteineae</taxon>
        <taxon>Amanitaceae</taxon>
        <taxon>Amanita</taxon>
    </lineage>
</organism>
<dbReference type="InParanoid" id="A0A0C2WIX0"/>
<protein>
    <submittedName>
        <fullName evidence="2">Uncharacterized protein</fullName>
    </submittedName>
</protein>